<evidence type="ECO:0000256" key="1">
    <source>
        <dbReference type="SAM" id="SignalP"/>
    </source>
</evidence>
<proteinExistence type="predicted"/>
<reference evidence="2" key="1">
    <citation type="submission" date="2018-02" db="EMBL/GenBank/DDBJ databases">
        <title>Rhizophora mucronata_Transcriptome.</title>
        <authorList>
            <person name="Meera S.P."/>
            <person name="Sreeshan A."/>
            <person name="Augustine A."/>
        </authorList>
    </citation>
    <scope>NUCLEOTIDE SEQUENCE</scope>
    <source>
        <tissue evidence="2">Leaf</tissue>
    </source>
</reference>
<accession>A0A2P2JRP0</accession>
<protein>
    <submittedName>
        <fullName evidence="2">Uncharacterized protein MANES_01G001700</fullName>
    </submittedName>
</protein>
<feature type="chain" id="PRO_5015152328" evidence="1">
    <location>
        <begin position="20"/>
        <end position="129"/>
    </location>
</feature>
<dbReference type="AlphaFoldDB" id="A0A2P2JRP0"/>
<feature type="signal peptide" evidence="1">
    <location>
        <begin position="1"/>
        <end position="19"/>
    </location>
</feature>
<name>A0A2P2JRP0_RHIMU</name>
<keyword evidence="1" id="KW-0732">Signal</keyword>
<evidence type="ECO:0000313" key="2">
    <source>
        <dbReference type="EMBL" id="MBW96168.1"/>
    </source>
</evidence>
<sequence length="129" mass="14414">MPLKILVRLLQCLLCTLNALVHKQSKTLGLASVLINTQRTILNLPILPKKLQQLIRINLRRHIAYKNLPLSIFRHQWSSSCGRRCGDRPDCGQLAGGNPIPNLLLWMFKCLAGPNPALVQNKSIALGFT</sequence>
<dbReference type="EMBL" id="GGEC01015685">
    <property type="protein sequence ID" value="MBW96168.1"/>
    <property type="molecule type" value="Transcribed_RNA"/>
</dbReference>
<organism evidence="2">
    <name type="scientific">Rhizophora mucronata</name>
    <name type="common">Asiatic mangrove</name>
    <dbReference type="NCBI Taxonomy" id="61149"/>
    <lineage>
        <taxon>Eukaryota</taxon>
        <taxon>Viridiplantae</taxon>
        <taxon>Streptophyta</taxon>
        <taxon>Embryophyta</taxon>
        <taxon>Tracheophyta</taxon>
        <taxon>Spermatophyta</taxon>
        <taxon>Magnoliopsida</taxon>
        <taxon>eudicotyledons</taxon>
        <taxon>Gunneridae</taxon>
        <taxon>Pentapetalae</taxon>
        <taxon>rosids</taxon>
        <taxon>fabids</taxon>
        <taxon>Malpighiales</taxon>
        <taxon>Rhizophoraceae</taxon>
        <taxon>Rhizophora</taxon>
    </lineage>
</organism>